<dbReference type="GeneID" id="54344581"/>
<dbReference type="GO" id="GO:0000445">
    <property type="term" value="C:THO complex part of transcription export complex"/>
    <property type="evidence" value="ECO:0007669"/>
    <property type="project" value="TreeGrafter"/>
</dbReference>
<dbReference type="InterPro" id="IPR036322">
    <property type="entry name" value="WD40_repeat_dom_sf"/>
</dbReference>
<dbReference type="CDD" id="cd05233">
    <property type="entry name" value="SDR_c"/>
    <property type="match status" value="1"/>
</dbReference>
<dbReference type="PROSITE" id="PS50294">
    <property type="entry name" value="WD_REPEATS_REGION"/>
    <property type="match status" value="2"/>
</dbReference>
<reference evidence="6" key="1">
    <citation type="journal article" date="2020" name="Stud. Mycol.">
        <title>101 Dothideomycetes genomes: a test case for predicting lifestyles and emergence of pathogens.</title>
        <authorList>
            <person name="Haridas S."/>
            <person name="Albert R."/>
            <person name="Binder M."/>
            <person name="Bloem J."/>
            <person name="Labutti K."/>
            <person name="Salamov A."/>
            <person name="Andreopoulos B."/>
            <person name="Baker S."/>
            <person name="Barry K."/>
            <person name="Bills G."/>
            <person name="Bluhm B."/>
            <person name="Cannon C."/>
            <person name="Castanera R."/>
            <person name="Culley D."/>
            <person name="Daum C."/>
            <person name="Ezra D."/>
            <person name="Gonzalez J."/>
            <person name="Henrissat B."/>
            <person name="Kuo A."/>
            <person name="Liang C."/>
            <person name="Lipzen A."/>
            <person name="Lutzoni F."/>
            <person name="Magnuson J."/>
            <person name="Mondo S."/>
            <person name="Nolan M."/>
            <person name="Ohm R."/>
            <person name="Pangilinan J."/>
            <person name="Park H.-J."/>
            <person name="Ramirez L."/>
            <person name="Alfaro M."/>
            <person name="Sun H."/>
            <person name="Tritt A."/>
            <person name="Yoshinaga Y."/>
            <person name="Zwiers L.-H."/>
            <person name="Turgeon B."/>
            <person name="Goodwin S."/>
            <person name="Spatafora J."/>
            <person name="Crous P."/>
            <person name="Grigoriev I."/>
        </authorList>
    </citation>
    <scope>NUCLEOTIDE SEQUENCE</scope>
    <source>
        <strain evidence="6">CBS 183.55</strain>
    </source>
</reference>
<dbReference type="InterPro" id="IPR020904">
    <property type="entry name" value="Sc_DH/Rdtase_CS"/>
</dbReference>
<dbReference type="PROSITE" id="PS50082">
    <property type="entry name" value="WD_REPEATS_2"/>
    <property type="match status" value="3"/>
</dbReference>
<keyword evidence="1 5" id="KW-0853">WD repeat</keyword>
<dbReference type="InterPro" id="IPR036291">
    <property type="entry name" value="NAD(P)-bd_dom_sf"/>
</dbReference>
<feature type="repeat" description="WD" evidence="5">
    <location>
        <begin position="43"/>
        <end position="77"/>
    </location>
</feature>
<dbReference type="InterPro" id="IPR040132">
    <property type="entry name" value="Tex1/THOC3"/>
</dbReference>
<dbReference type="PANTHER" id="PTHR22839:SF0">
    <property type="entry name" value="THO COMPLEX SUBUNIT 3"/>
    <property type="match status" value="1"/>
</dbReference>
<dbReference type="Pfam" id="PF13561">
    <property type="entry name" value="adh_short_C2"/>
    <property type="match status" value="1"/>
</dbReference>
<feature type="repeat" description="WD" evidence="5">
    <location>
        <begin position="94"/>
        <end position="126"/>
    </location>
</feature>
<name>A0A6A5RA73_9PLEO</name>
<evidence type="ECO:0000256" key="3">
    <source>
        <dbReference type="ARBA" id="ARBA00022857"/>
    </source>
</evidence>
<evidence type="ECO:0000256" key="5">
    <source>
        <dbReference type="PROSITE-ProRule" id="PRU00221"/>
    </source>
</evidence>
<gene>
    <name evidence="6" type="ORF">M421DRAFT_103761</name>
</gene>
<evidence type="ECO:0000256" key="2">
    <source>
        <dbReference type="ARBA" id="ARBA00022737"/>
    </source>
</evidence>
<feature type="repeat" description="WD" evidence="5">
    <location>
        <begin position="209"/>
        <end position="250"/>
    </location>
</feature>
<organism evidence="6 7">
    <name type="scientific">Didymella exigua CBS 183.55</name>
    <dbReference type="NCBI Taxonomy" id="1150837"/>
    <lineage>
        <taxon>Eukaryota</taxon>
        <taxon>Fungi</taxon>
        <taxon>Dikarya</taxon>
        <taxon>Ascomycota</taxon>
        <taxon>Pezizomycotina</taxon>
        <taxon>Dothideomycetes</taxon>
        <taxon>Pleosporomycetidae</taxon>
        <taxon>Pleosporales</taxon>
        <taxon>Pleosporineae</taxon>
        <taxon>Didymellaceae</taxon>
        <taxon>Didymella</taxon>
    </lineage>
</organism>
<dbReference type="GO" id="GO:0006406">
    <property type="term" value="P:mRNA export from nucleus"/>
    <property type="evidence" value="ECO:0007669"/>
    <property type="project" value="InterPro"/>
</dbReference>
<dbReference type="InterPro" id="IPR001680">
    <property type="entry name" value="WD40_rpt"/>
</dbReference>
<dbReference type="AlphaFoldDB" id="A0A6A5RA73"/>
<keyword evidence="7" id="KW-1185">Reference proteome</keyword>
<dbReference type="InterPro" id="IPR015943">
    <property type="entry name" value="WD40/YVTN_repeat-like_dom_sf"/>
</dbReference>
<accession>A0A6A5RA73</accession>
<sequence length="672" mass="71197">MAPPSRARPLGKSSFSAAFSRLKTSAYVDGVRPNAPVAAAHYIRTLSWNTSGTFIATGAADRTIRIWNPERTNVKHSTELRTPGVPASIQLERVAFHPINENELASCSTDGMVRFWDIRSKASVGEVKVGEQPFTLAWTPDGSAIVAGRKDNVLVSIDRAALGILSEQRQPGQTNQCVFDWSGAHLFLTSGDGSIKAVDYPSFDPVLSLNAHTSSCYAISMSPSGEYLAAGGGDALVSLWDTQEWICVRTLDLTRAPVKSVDFSFDGSYMTAGSDDKDDKKIRIAHVETGEVVHEISVQKASQVVSWHPCRYVLAYSQEEQGLRIQTRAPYSAYSAVPRKQPSNSIATQQTMDVLSPISPSSLFSASGLVVVVTGGGSGIGLAIAAALHQNGASKIYIIGRRKNVLDDAIAKLESSPAAPKSSNVLSAIAADVTDLDSIKKAVAQIEQETGYVDVLVNNAGVLGPKSGQPIHAAQSITAVRDAMLLDMETPSWTQAFDINTKAVVAVSALFLPLLEAANSRRGWAPGRVTGAGTARSRDTSKLGALAVDAADDRMAHIITVASVAAYMRWISAGLAYNATKAAAAQLGKIMATFLAEWGVRSNVIAPGPYPSEMTSANSLVYGTGQIPQGRMGDVSDIAGLVLFMVGRAGAYMNGVVQVTDGGRMAVFPSTY</sequence>
<evidence type="ECO:0000256" key="4">
    <source>
        <dbReference type="ARBA" id="ARBA00046343"/>
    </source>
</evidence>
<dbReference type="Gene3D" id="3.40.50.720">
    <property type="entry name" value="NAD(P)-binding Rossmann-like Domain"/>
    <property type="match status" value="1"/>
</dbReference>
<dbReference type="OrthoDB" id="340259at2759"/>
<dbReference type="PRINTS" id="PR00081">
    <property type="entry name" value="GDHRDH"/>
</dbReference>
<dbReference type="InterPro" id="IPR002347">
    <property type="entry name" value="SDR_fam"/>
</dbReference>
<dbReference type="Pfam" id="PF00400">
    <property type="entry name" value="WD40"/>
    <property type="match status" value="4"/>
</dbReference>
<dbReference type="RefSeq" id="XP_033444686.1">
    <property type="nucleotide sequence ID" value="XM_033586935.1"/>
</dbReference>
<proteinExistence type="inferred from homology"/>
<dbReference type="InterPro" id="IPR020472">
    <property type="entry name" value="WD40_PAC1"/>
</dbReference>
<keyword evidence="3" id="KW-0521">NADP</keyword>
<keyword evidence="2" id="KW-0677">Repeat</keyword>
<dbReference type="SMART" id="SM00320">
    <property type="entry name" value="WD40"/>
    <property type="match status" value="5"/>
</dbReference>
<dbReference type="Proteomes" id="UP000800082">
    <property type="component" value="Unassembled WGS sequence"/>
</dbReference>
<dbReference type="PROSITE" id="PS00061">
    <property type="entry name" value="ADH_SHORT"/>
    <property type="match status" value="1"/>
</dbReference>
<evidence type="ECO:0000313" key="7">
    <source>
        <dbReference type="Proteomes" id="UP000800082"/>
    </source>
</evidence>
<dbReference type="PANTHER" id="PTHR22839">
    <property type="entry name" value="THO COMPLEX SUBUNIT 3 THO3"/>
    <property type="match status" value="1"/>
</dbReference>
<dbReference type="EMBL" id="ML978993">
    <property type="protein sequence ID" value="KAF1924433.1"/>
    <property type="molecule type" value="Genomic_DNA"/>
</dbReference>
<evidence type="ECO:0000256" key="1">
    <source>
        <dbReference type="ARBA" id="ARBA00022574"/>
    </source>
</evidence>
<dbReference type="PRINTS" id="PR00320">
    <property type="entry name" value="GPROTEINBRPT"/>
</dbReference>
<dbReference type="Pfam" id="PF00106">
    <property type="entry name" value="adh_short"/>
    <property type="match status" value="1"/>
</dbReference>
<comment type="similarity">
    <text evidence="4">Belongs to the THOC3 family.</text>
</comment>
<dbReference type="Gene3D" id="2.130.10.10">
    <property type="entry name" value="YVTN repeat-like/Quinoprotein amine dehydrogenase"/>
    <property type="match status" value="2"/>
</dbReference>
<dbReference type="PRINTS" id="PR00080">
    <property type="entry name" value="SDRFAMILY"/>
</dbReference>
<protein>
    <submittedName>
        <fullName evidence="6">NAD(P)-binding protein</fullName>
    </submittedName>
</protein>
<dbReference type="SUPFAM" id="SSF51735">
    <property type="entry name" value="NAD(P)-binding Rossmann-fold domains"/>
    <property type="match status" value="1"/>
</dbReference>
<evidence type="ECO:0000313" key="6">
    <source>
        <dbReference type="EMBL" id="KAF1924433.1"/>
    </source>
</evidence>
<dbReference type="SUPFAM" id="SSF50978">
    <property type="entry name" value="WD40 repeat-like"/>
    <property type="match status" value="1"/>
</dbReference>